<sequence length="105" mass="11779">MPRPAEPVLCADQESVAGKYAARDMMITLDVSFRNKGLYLTVPKMYGVEYTFRLIPVSRDSAQATSLTEMIHEQLVFRFSASGGAEHVEYTDDVGKKRRLFKVGS</sequence>
<name>A0ABQ4M1G9_9BACL</name>
<gene>
    <name evidence="1" type="ORF">J21TS3_41910</name>
</gene>
<organism evidence="1 2">
    <name type="scientific">Paenibacillus cookii</name>
    <dbReference type="NCBI Taxonomy" id="157839"/>
    <lineage>
        <taxon>Bacteria</taxon>
        <taxon>Bacillati</taxon>
        <taxon>Bacillota</taxon>
        <taxon>Bacilli</taxon>
        <taxon>Bacillales</taxon>
        <taxon>Paenibacillaceae</taxon>
        <taxon>Paenibacillus</taxon>
    </lineage>
</organism>
<evidence type="ECO:0000313" key="2">
    <source>
        <dbReference type="Proteomes" id="UP000680638"/>
    </source>
</evidence>
<reference evidence="1 2" key="1">
    <citation type="submission" date="2021-03" db="EMBL/GenBank/DDBJ databases">
        <title>Antimicrobial resistance genes in bacteria isolated from Japanese honey, and their potential for conferring macrolide and lincosamide resistance in the American foulbrood pathogen Paenibacillus larvae.</title>
        <authorList>
            <person name="Okamoto M."/>
            <person name="Kumagai M."/>
            <person name="Kanamori H."/>
            <person name="Takamatsu D."/>
        </authorList>
    </citation>
    <scope>NUCLEOTIDE SEQUENCE [LARGE SCALE GENOMIC DNA]</scope>
    <source>
        <strain evidence="1 2">J21TS3</strain>
    </source>
</reference>
<evidence type="ECO:0000313" key="1">
    <source>
        <dbReference type="EMBL" id="GIO69370.1"/>
    </source>
</evidence>
<accession>A0ABQ4M1G9</accession>
<dbReference type="Proteomes" id="UP000680638">
    <property type="component" value="Unassembled WGS sequence"/>
</dbReference>
<dbReference type="EMBL" id="BORW01000030">
    <property type="protein sequence ID" value="GIO69370.1"/>
    <property type="molecule type" value="Genomic_DNA"/>
</dbReference>
<comment type="caution">
    <text evidence="1">The sequence shown here is derived from an EMBL/GenBank/DDBJ whole genome shotgun (WGS) entry which is preliminary data.</text>
</comment>
<protein>
    <submittedName>
        <fullName evidence="1">Uncharacterized protein</fullName>
    </submittedName>
</protein>
<keyword evidence="2" id="KW-1185">Reference proteome</keyword>
<proteinExistence type="predicted"/>